<accession>A0A1F5YGF9</accession>
<feature type="region of interest" description="Disordered" evidence="7">
    <location>
        <begin position="220"/>
        <end position="263"/>
    </location>
</feature>
<comment type="similarity">
    <text evidence="1">Belongs to the universal ribosomal protein uS2 family.</text>
</comment>
<evidence type="ECO:0000256" key="2">
    <source>
        <dbReference type="ARBA" id="ARBA00022980"/>
    </source>
</evidence>
<dbReference type="GO" id="GO:0003735">
    <property type="term" value="F:structural constituent of ribosome"/>
    <property type="evidence" value="ECO:0007669"/>
    <property type="project" value="InterPro"/>
</dbReference>
<evidence type="ECO:0000256" key="5">
    <source>
        <dbReference type="ARBA" id="ARBA00035518"/>
    </source>
</evidence>
<feature type="compositionally biased region" description="Basic and acidic residues" evidence="7">
    <location>
        <begin position="220"/>
        <end position="250"/>
    </location>
</feature>
<evidence type="ECO:0000313" key="9">
    <source>
        <dbReference type="Proteomes" id="UP000178230"/>
    </source>
</evidence>
<dbReference type="SUPFAM" id="SSF52313">
    <property type="entry name" value="Ribosomal protein S2"/>
    <property type="match status" value="1"/>
</dbReference>
<proteinExistence type="inferred from homology"/>
<dbReference type="GO" id="GO:0022627">
    <property type="term" value="C:cytosolic small ribosomal subunit"/>
    <property type="evidence" value="ECO:0007669"/>
    <property type="project" value="TreeGrafter"/>
</dbReference>
<evidence type="ECO:0000256" key="4">
    <source>
        <dbReference type="ARBA" id="ARBA00035256"/>
    </source>
</evidence>
<dbReference type="Gene3D" id="1.10.287.610">
    <property type="entry name" value="Helix hairpin bin"/>
    <property type="match status" value="1"/>
</dbReference>
<dbReference type="EMBL" id="MFIY01000070">
    <property type="protein sequence ID" value="OGF99142.1"/>
    <property type="molecule type" value="Genomic_DNA"/>
</dbReference>
<feature type="non-terminal residue" evidence="8">
    <location>
        <position position="1"/>
    </location>
</feature>
<dbReference type="Gene3D" id="3.40.50.10490">
    <property type="entry name" value="Glucose-6-phosphate isomerase like protein, domain 1"/>
    <property type="match status" value="1"/>
</dbReference>
<protein>
    <recommendedName>
        <fullName evidence="4">Small ribosomal subunit protein uS2</fullName>
    </recommendedName>
    <alternativeName>
        <fullName evidence="5">30S ribosomal protein S2</fullName>
    </alternativeName>
</protein>
<dbReference type="Pfam" id="PF00318">
    <property type="entry name" value="Ribosomal_S2"/>
    <property type="match status" value="1"/>
</dbReference>
<feature type="compositionally biased region" description="Basic residues" evidence="7">
    <location>
        <begin position="251"/>
        <end position="263"/>
    </location>
</feature>
<evidence type="ECO:0000256" key="6">
    <source>
        <dbReference type="SAM" id="Coils"/>
    </source>
</evidence>
<dbReference type="PRINTS" id="PR00395">
    <property type="entry name" value="RIBOSOMALS2"/>
</dbReference>
<name>A0A1F5YGF9_9BACT</name>
<dbReference type="Proteomes" id="UP000178230">
    <property type="component" value="Unassembled WGS sequence"/>
</dbReference>
<evidence type="ECO:0000256" key="7">
    <source>
        <dbReference type="SAM" id="MobiDB-lite"/>
    </source>
</evidence>
<evidence type="ECO:0000313" key="8">
    <source>
        <dbReference type="EMBL" id="OGF99142.1"/>
    </source>
</evidence>
<gene>
    <name evidence="8" type="ORF">A2Y99_00620</name>
</gene>
<comment type="caution">
    <text evidence="8">The sequence shown here is derived from an EMBL/GenBank/DDBJ whole genome shotgun (WGS) entry which is preliminary data.</text>
</comment>
<dbReference type="HAMAP" id="MF_00291_B">
    <property type="entry name" value="Ribosomal_uS2_B"/>
    <property type="match status" value="1"/>
</dbReference>
<dbReference type="PANTHER" id="PTHR12534">
    <property type="entry name" value="30S RIBOSOMAL PROTEIN S2 PROKARYOTIC AND ORGANELLAR"/>
    <property type="match status" value="1"/>
</dbReference>
<evidence type="ECO:0000256" key="3">
    <source>
        <dbReference type="ARBA" id="ARBA00023274"/>
    </source>
</evidence>
<dbReference type="AlphaFoldDB" id="A0A1F5YGF9"/>
<organism evidence="8 9">
    <name type="scientific">Candidatus Gottesmanbacteria bacterium RBG_13_37_7</name>
    <dbReference type="NCBI Taxonomy" id="1798369"/>
    <lineage>
        <taxon>Bacteria</taxon>
        <taxon>Candidatus Gottesmaniibacteriota</taxon>
    </lineage>
</organism>
<reference evidence="8 9" key="1">
    <citation type="journal article" date="2016" name="Nat. Commun.">
        <title>Thousands of microbial genomes shed light on interconnected biogeochemical processes in an aquifer system.</title>
        <authorList>
            <person name="Anantharaman K."/>
            <person name="Brown C.T."/>
            <person name="Hug L.A."/>
            <person name="Sharon I."/>
            <person name="Castelle C.J."/>
            <person name="Probst A.J."/>
            <person name="Thomas B.C."/>
            <person name="Singh A."/>
            <person name="Wilkins M.J."/>
            <person name="Karaoz U."/>
            <person name="Brodie E.L."/>
            <person name="Williams K.H."/>
            <person name="Hubbard S.S."/>
            <person name="Banfield J.F."/>
        </authorList>
    </citation>
    <scope>NUCLEOTIDE SEQUENCE [LARGE SCALE GENOMIC DNA]</scope>
</reference>
<dbReference type="PANTHER" id="PTHR12534:SF0">
    <property type="entry name" value="SMALL RIBOSOMAL SUBUNIT PROTEIN US2M"/>
    <property type="match status" value="1"/>
</dbReference>
<sequence length="263" mass="29983">KTKERLLNAANYLKSLGEEGRLLLMVATKRQAKSVVKEAAVRAGIMFLTTRWVGGMMTNWEEVKKNIDKLNKFRQEATDGSWSKFPKHEMMKLQKHLKRLETVYGGIAQMKRLPDAIFIVDIKNELIAFRESLRKNVPVVAIVDTNVDPGEVDYPIPSNDDAVGSIKIITDFLAEAFLEGSENRQKRLEKEEKKTKASEEMVQAREAVIEKVVQKEMIKETVKPEKPAVKGGKKSEKITPKKEEKAEKKEKPKKLGRPKKIKK</sequence>
<dbReference type="InterPro" id="IPR023591">
    <property type="entry name" value="Ribosomal_uS2_flav_dom_sf"/>
</dbReference>
<dbReference type="GO" id="GO:0006412">
    <property type="term" value="P:translation"/>
    <property type="evidence" value="ECO:0007669"/>
    <property type="project" value="InterPro"/>
</dbReference>
<dbReference type="InterPro" id="IPR005706">
    <property type="entry name" value="Ribosomal_uS2_bac/mit/plastid"/>
</dbReference>
<evidence type="ECO:0000256" key="1">
    <source>
        <dbReference type="ARBA" id="ARBA00006242"/>
    </source>
</evidence>
<keyword evidence="2 8" id="KW-0689">Ribosomal protein</keyword>
<keyword evidence="6" id="KW-0175">Coiled coil</keyword>
<dbReference type="CDD" id="cd01425">
    <property type="entry name" value="RPS2"/>
    <property type="match status" value="1"/>
</dbReference>
<feature type="coiled-coil region" evidence="6">
    <location>
        <begin position="178"/>
        <end position="207"/>
    </location>
</feature>
<dbReference type="InterPro" id="IPR001865">
    <property type="entry name" value="Ribosomal_uS2"/>
</dbReference>
<keyword evidence="3" id="KW-0687">Ribonucleoprotein</keyword>
<dbReference type="NCBIfam" id="TIGR01011">
    <property type="entry name" value="rpsB_bact"/>
    <property type="match status" value="1"/>
</dbReference>